<evidence type="ECO:0000256" key="3">
    <source>
        <dbReference type="ARBA" id="ARBA00022692"/>
    </source>
</evidence>
<dbReference type="PANTHER" id="PTHR30086">
    <property type="entry name" value="ARGININE EXPORTER PROTEIN ARGO"/>
    <property type="match status" value="1"/>
</dbReference>
<feature type="transmembrane region" description="Helical" evidence="6">
    <location>
        <begin position="147"/>
        <end position="173"/>
    </location>
</feature>
<dbReference type="AlphaFoldDB" id="A0A927HE20"/>
<dbReference type="EMBL" id="JACTAG010000002">
    <property type="protein sequence ID" value="MBD3664312.1"/>
    <property type="molecule type" value="Genomic_DNA"/>
</dbReference>
<comment type="caution">
    <text evidence="7">The sequence shown here is derived from an EMBL/GenBank/DDBJ whole genome shotgun (WGS) entry which is preliminary data.</text>
</comment>
<evidence type="ECO:0000256" key="1">
    <source>
        <dbReference type="ARBA" id="ARBA00004651"/>
    </source>
</evidence>
<name>A0A927HE20_9RHOB</name>
<organism evidence="7 8">
    <name type="scientific">Sulfitobacter aestuariivivens</name>
    <dbReference type="NCBI Taxonomy" id="2766981"/>
    <lineage>
        <taxon>Bacteria</taxon>
        <taxon>Pseudomonadati</taxon>
        <taxon>Pseudomonadota</taxon>
        <taxon>Alphaproteobacteria</taxon>
        <taxon>Rhodobacterales</taxon>
        <taxon>Roseobacteraceae</taxon>
        <taxon>Sulfitobacter</taxon>
    </lineage>
</organism>
<dbReference type="Proteomes" id="UP000635142">
    <property type="component" value="Unassembled WGS sequence"/>
</dbReference>
<dbReference type="PANTHER" id="PTHR30086:SF20">
    <property type="entry name" value="ARGININE EXPORTER PROTEIN ARGO-RELATED"/>
    <property type="match status" value="1"/>
</dbReference>
<keyword evidence="3 6" id="KW-0812">Transmembrane</keyword>
<evidence type="ECO:0000256" key="5">
    <source>
        <dbReference type="ARBA" id="ARBA00023136"/>
    </source>
</evidence>
<gene>
    <name evidence="7" type="ORF">H9Q16_10295</name>
</gene>
<proteinExistence type="predicted"/>
<reference evidence="7" key="1">
    <citation type="submission" date="2020-08" db="EMBL/GenBank/DDBJ databases">
        <title>Sulfitobacter aestuariivivens sp. nov., isolated from a tidal flat.</title>
        <authorList>
            <person name="Park S."/>
            <person name="Yoon J.-H."/>
        </authorList>
    </citation>
    <scope>NUCLEOTIDE SEQUENCE</scope>
    <source>
        <strain evidence="7">TSTF-M16</strain>
    </source>
</reference>
<sequence length="210" mass="22390">MPGSETLIAFFVATAVFAYMPGPGTLYAAAQTISRGSRAGTMAALGLHLGGYVHVLAAAFGLALIFQAVPTLYVLLKLGGAAYLIWLGVRMFRAPAIQSVETKSLAARTPRRAFWESVTVEVLNPKTALFFLAFLPQFTDPAADMAIWLQLLVLGTIVNIMFSSADLACVLMADRLMRKLHQSSRASVWAQGMGGSILVGLGGKLALDVR</sequence>
<protein>
    <submittedName>
        <fullName evidence="7">LysE family translocator</fullName>
    </submittedName>
</protein>
<keyword evidence="2" id="KW-1003">Cell membrane</keyword>
<evidence type="ECO:0000313" key="7">
    <source>
        <dbReference type="EMBL" id="MBD3664312.1"/>
    </source>
</evidence>
<dbReference type="InterPro" id="IPR001123">
    <property type="entry name" value="LeuE-type"/>
</dbReference>
<feature type="transmembrane region" description="Helical" evidence="6">
    <location>
        <begin position="72"/>
        <end position="92"/>
    </location>
</feature>
<accession>A0A927HE20</accession>
<evidence type="ECO:0000313" key="8">
    <source>
        <dbReference type="Proteomes" id="UP000635142"/>
    </source>
</evidence>
<dbReference type="GO" id="GO:0015171">
    <property type="term" value="F:amino acid transmembrane transporter activity"/>
    <property type="evidence" value="ECO:0007669"/>
    <property type="project" value="TreeGrafter"/>
</dbReference>
<evidence type="ECO:0000256" key="2">
    <source>
        <dbReference type="ARBA" id="ARBA00022475"/>
    </source>
</evidence>
<keyword evidence="8" id="KW-1185">Reference proteome</keyword>
<comment type="subcellular location">
    <subcellularLocation>
        <location evidence="1">Cell membrane</location>
        <topology evidence="1">Multi-pass membrane protein</topology>
    </subcellularLocation>
</comment>
<dbReference type="GO" id="GO:0005886">
    <property type="term" value="C:plasma membrane"/>
    <property type="evidence" value="ECO:0007669"/>
    <property type="project" value="UniProtKB-SubCell"/>
</dbReference>
<dbReference type="RefSeq" id="WP_191075352.1">
    <property type="nucleotide sequence ID" value="NZ_JACTAG010000002.1"/>
</dbReference>
<keyword evidence="5 6" id="KW-0472">Membrane</keyword>
<dbReference type="PIRSF" id="PIRSF006324">
    <property type="entry name" value="LeuE"/>
    <property type="match status" value="1"/>
</dbReference>
<feature type="transmembrane region" description="Helical" evidence="6">
    <location>
        <begin position="42"/>
        <end position="66"/>
    </location>
</feature>
<evidence type="ECO:0000256" key="6">
    <source>
        <dbReference type="SAM" id="Phobius"/>
    </source>
</evidence>
<evidence type="ECO:0000256" key="4">
    <source>
        <dbReference type="ARBA" id="ARBA00022989"/>
    </source>
</evidence>
<dbReference type="Pfam" id="PF01810">
    <property type="entry name" value="LysE"/>
    <property type="match status" value="1"/>
</dbReference>
<keyword evidence="4 6" id="KW-1133">Transmembrane helix</keyword>
<feature type="transmembrane region" description="Helical" evidence="6">
    <location>
        <begin position="6"/>
        <end position="30"/>
    </location>
</feature>